<reference evidence="2 3" key="1">
    <citation type="submission" date="2015-12" db="EMBL/GenBank/DDBJ databases">
        <title>Dictyostelia acquired genes for synthesis and detection of signals that induce cell-type specialization by lateral gene transfer from prokaryotes.</title>
        <authorList>
            <person name="Gloeckner G."/>
            <person name="Schaap P."/>
        </authorList>
    </citation>
    <scope>NUCLEOTIDE SEQUENCE [LARGE SCALE GENOMIC DNA]</scope>
    <source>
        <strain evidence="2 3">TK</strain>
    </source>
</reference>
<proteinExistence type="predicted"/>
<evidence type="ECO:0000313" key="3">
    <source>
        <dbReference type="Proteomes" id="UP000076078"/>
    </source>
</evidence>
<sequence>MYKSALLRLLFNIEPKKDLSIHYYNIGKLYSILPKVKDSLYIEFINYNTNSTSSSCNSNNYSNLELYNNKIDKKPCNQNIYEIFKSNIVDIFTKDLSASEVELKKILTSDPNNKKVTEYYDSLKYFEKMLFIYYQIAFNYNPKLDCSIIPVNFLRSSTTNEPTHSSSITTPNFPIDTVFIENLDSDHIDLDDINKDRQSRNLGSIDSVHLLDTEFQYPLELYPKSYYNRSHTSSLDVFENISNQWTPLFKGDVLGGTFDRMHPGHKVMLTMGSVLTSQYMECGVTDNSILTKKKFSQLIEPLTYRSTKTKNFLQSINPSVNYNMLQLFEPYANTMTSERLECIIISPETLPTANHINKVRTETKLKPLEVYSVSYFESPLQNKEDFKVSSSYLRELDHLKMVAASNSTTTTDLTPNL</sequence>
<dbReference type="Pfam" id="PF01467">
    <property type="entry name" value="CTP_transf_like"/>
    <property type="match status" value="1"/>
</dbReference>
<protein>
    <submittedName>
        <fullName evidence="2">Putative pantetheine-phosphate adenylyltransferase</fullName>
    </submittedName>
</protein>
<keyword evidence="2" id="KW-0548">Nucleotidyltransferase</keyword>
<accession>A0A151ZKK7</accession>
<organism evidence="2 3">
    <name type="scientific">Tieghemostelium lacteum</name>
    <name type="common">Slime mold</name>
    <name type="synonym">Dictyostelium lacteum</name>
    <dbReference type="NCBI Taxonomy" id="361077"/>
    <lineage>
        <taxon>Eukaryota</taxon>
        <taxon>Amoebozoa</taxon>
        <taxon>Evosea</taxon>
        <taxon>Eumycetozoa</taxon>
        <taxon>Dictyostelia</taxon>
        <taxon>Dictyosteliales</taxon>
        <taxon>Raperosteliaceae</taxon>
        <taxon>Tieghemostelium</taxon>
    </lineage>
</organism>
<dbReference type="EMBL" id="LODT01000022">
    <property type="protein sequence ID" value="KYQ94439.1"/>
    <property type="molecule type" value="Genomic_DNA"/>
</dbReference>
<gene>
    <name evidence="2" type="ORF">DLAC_04736</name>
</gene>
<dbReference type="Gene3D" id="3.40.50.620">
    <property type="entry name" value="HUPs"/>
    <property type="match status" value="1"/>
</dbReference>
<dbReference type="PANTHER" id="PTHR10695">
    <property type="entry name" value="DEPHOSPHO-COA KINASE-RELATED"/>
    <property type="match status" value="1"/>
</dbReference>
<dbReference type="InParanoid" id="A0A151ZKK7"/>
<dbReference type="InterPro" id="IPR014729">
    <property type="entry name" value="Rossmann-like_a/b/a_fold"/>
</dbReference>
<keyword evidence="2" id="KW-0808">Transferase</keyword>
<keyword evidence="3" id="KW-1185">Reference proteome</keyword>
<feature type="domain" description="Cytidyltransferase-like" evidence="1">
    <location>
        <begin position="253"/>
        <end position="395"/>
    </location>
</feature>
<dbReference type="GO" id="GO:0004140">
    <property type="term" value="F:dephospho-CoA kinase activity"/>
    <property type="evidence" value="ECO:0007669"/>
    <property type="project" value="TreeGrafter"/>
</dbReference>
<dbReference type="OrthoDB" id="330671at2759"/>
<dbReference type="OMA" id="DRMHPGH"/>
<evidence type="ECO:0000259" key="1">
    <source>
        <dbReference type="Pfam" id="PF01467"/>
    </source>
</evidence>
<comment type="caution">
    <text evidence="2">The sequence shown here is derived from an EMBL/GenBank/DDBJ whole genome shotgun (WGS) entry which is preliminary data.</text>
</comment>
<dbReference type="PANTHER" id="PTHR10695:SF46">
    <property type="entry name" value="BIFUNCTIONAL COENZYME A SYNTHASE-RELATED"/>
    <property type="match status" value="1"/>
</dbReference>
<dbReference type="Proteomes" id="UP000076078">
    <property type="component" value="Unassembled WGS sequence"/>
</dbReference>
<dbReference type="GO" id="GO:0016779">
    <property type="term" value="F:nucleotidyltransferase activity"/>
    <property type="evidence" value="ECO:0007669"/>
    <property type="project" value="UniProtKB-KW"/>
</dbReference>
<name>A0A151ZKK7_TIELA</name>
<dbReference type="STRING" id="361077.A0A151ZKK7"/>
<evidence type="ECO:0000313" key="2">
    <source>
        <dbReference type="EMBL" id="KYQ94439.1"/>
    </source>
</evidence>
<dbReference type="SUPFAM" id="SSF52374">
    <property type="entry name" value="Nucleotidylyl transferase"/>
    <property type="match status" value="1"/>
</dbReference>
<dbReference type="InterPro" id="IPR004821">
    <property type="entry name" value="Cyt_trans-like"/>
</dbReference>
<dbReference type="AlphaFoldDB" id="A0A151ZKK7"/>
<dbReference type="GO" id="GO:0015937">
    <property type="term" value="P:coenzyme A biosynthetic process"/>
    <property type="evidence" value="ECO:0007669"/>
    <property type="project" value="TreeGrafter"/>
</dbReference>